<sequence>MFKILSSSFLTFLFVLFVFSSQPAFSHGMHYEVQLKSELQANTDGQISGVGMVWVYDPIVSGDMLKDEPDLTKLGKSINNNLERFKFFTKIKLEDKTLSIGKAQNFKLEEVKYDKETNLQISFTLPFTSPPALGSVKKLTFDYSDPTATAILYYENPADVSLGFGLKEKCKTSLEEKPSFKEGEFPQIVTIICS</sequence>
<keyword evidence="1" id="KW-0732">Signal</keyword>
<comment type="caution">
    <text evidence="2">The sequence shown here is derived from an EMBL/GenBank/DDBJ whole genome shotgun (WGS) entry which is preliminary data.</text>
</comment>
<dbReference type="InterPro" id="IPR010412">
    <property type="entry name" value="DUF1007"/>
</dbReference>
<reference evidence="2 3" key="1">
    <citation type="submission" date="2019-03" db="EMBL/GenBank/DDBJ databases">
        <title>Genomic Encyclopedia of Type Strains, Phase IV (KMG-IV): sequencing the most valuable type-strain genomes for metagenomic binning, comparative biology and taxonomic classification.</title>
        <authorList>
            <person name="Goeker M."/>
        </authorList>
    </citation>
    <scope>NUCLEOTIDE SEQUENCE [LARGE SCALE GENOMIC DNA]</scope>
    <source>
        <strain evidence="2 3">DSM 24830</strain>
    </source>
</reference>
<evidence type="ECO:0000256" key="1">
    <source>
        <dbReference type="SAM" id="SignalP"/>
    </source>
</evidence>
<dbReference type="AlphaFoldDB" id="A0A4R1F410"/>
<dbReference type="Pfam" id="PF06226">
    <property type="entry name" value="DUF1007"/>
    <property type="match status" value="1"/>
</dbReference>
<dbReference type="OrthoDB" id="5624443at2"/>
<evidence type="ECO:0000313" key="3">
    <source>
        <dbReference type="Proteomes" id="UP000294887"/>
    </source>
</evidence>
<protein>
    <submittedName>
        <fullName evidence="2">ABC-type uncharacterized transport system substrate-binding protein</fullName>
    </submittedName>
</protein>
<evidence type="ECO:0000313" key="2">
    <source>
        <dbReference type="EMBL" id="TCJ89007.1"/>
    </source>
</evidence>
<dbReference type="RefSeq" id="WP_131904666.1">
    <property type="nucleotide sequence ID" value="NZ_BAAAFU010000008.1"/>
</dbReference>
<organism evidence="2 3">
    <name type="scientific">Cocleimonas flava</name>
    <dbReference type="NCBI Taxonomy" id="634765"/>
    <lineage>
        <taxon>Bacteria</taxon>
        <taxon>Pseudomonadati</taxon>
        <taxon>Pseudomonadota</taxon>
        <taxon>Gammaproteobacteria</taxon>
        <taxon>Thiotrichales</taxon>
        <taxon>Thiotrichaceae</taxon>
        <taxon>Cocleimonas</taxon>
    </lineage>
</organism>
<accession>A0A4R1F410</accession>
<dbReference type="EMBL" id="SMFQ01000002">
    <property type="protein sequence ID" value="TCJ89007.1"/>
    <property type="molecule type" value="Genomic_DNA"/>
</dbReference>
<feature type="chain" id="PRO_5020509374" evidence="1">
    <location>
        <begin position="27"/>
        <end position="194"/>
    </location>
</feature>
<name>A0A4R1F410_9GAMM</name>
<proteinExistence type="predicted"/>
<feature type="signal peptide" evidence="1">
    <location>
        <begin position="1"/>
        <end position="26"/>
    </location>
</feature>
<dbReference type="Proteomes" id="UP000294887">
    <property type="component" value="Unassembled WGS sequence"/>
</dbReference>
<gene>
    <name evidence="2" type="ORF">EV695_0868</name>
</gene>
<keyword evidence="3" id="KW-1185">Reference proteome</keyword>